<reference evidence="12" key="2">
    <citation type="journal article" date="2024" name="Plant">
        <title>Genomic evolution and insights into agronomic trait innovations of Sesamum species.</title>
        <authorList>
            <person name="Miao H."/>
            <person name="Wang L."/>
            <person name="Qu L."/>
            <person name="Liu H."/>
            <person name="Sun Y."/>
            <person name="Le M."/>
            <person name="Wang Q."/>
            <person name="Wei S."/>
            <person name="Zheng Y."/>
            <person name="Lin W."/>
            <person name="Duan Y."/>
            <person name="Cao H."/>
            <person name="Xiong S."/>
            <person name="Wang X."/>
            <person name="Wei L."/>
            <person name="Li C."/>
            <person name="Ma Q."/>
            <person name="Ju M."/>
            <person name="Zhao R."/>
            <person name="Li G."/>
            <person name="Mu C."/>
            <person name="Tian Q."/>
            <person name="Mei H."/>
            <person name="Zhang T."/>
            <person name="Gao T."/>
            <person name="Zhang H."/>
        </authorList>
    </citation>
    <scope>NUCLEOTIDE SEQUENCE</scope>
    <source>
        <strain evidence="12">KEN1</strain>
    </source>
</reference>
<dbReference type="InterPro" id="IPR040326">
    <property type="entry name" value="HAP2/GCS1"/>
</dbReference>
<evidence type="ECO:0000256" key="9">
    <source>
        <dbReference type="ARBA" id="ARBA00023157"/>
    </source>
</evidence>
<protein>
    <submittedName>
        <fullName evidence="12">Protein HAPLESS 2</fullName>
    </submittedName>
</protein>
<dbReference type="AlphaFoldDB" id="A0AAW2X4D8"/>
<evidence type="ECO:0000259" key="11">
    <source>
        <dbReference type="Pfam" id="PF10699"/>
    </source>
</evidence>
<sequence>PTCCPCGDQRRVPSSCGNFFDKLIKGKANTAHCLRFTDDWFHVFGIGQRSIGFSIRIEIKTRSKTSEVTVGPENRTAISRDKFLRVNLVGDYVGYSDIPSFDDFYLVIPRQAGPGQPQNLGSNFSMWMLLERVRFTLDGLECNKIGVGNEAFNMQPDFCAAPFWSCLHNQLWNFWDNAGSHAFSIGITEVLNTNLLVELRADDIEYVYQRSPGKILGITVPTFEALTQFGTATITTKNIGEVEASYSLTEQFYIMKPQEVITRSFKLYPTTDQAARYACAAILKDSDFSEVDRAECQFTTTATVLENGSQIPFQPPKTINGFFESIEEMWNKLWAGLADFITGKSCRKFIGMKRGITSMMHKGSEIVSAGTSTTAEQRKVIIIIIFTIFIRTSISREESRTLASQGKLTCVEETTIELDIIEEEKDKSL</sequence>
<evidence type="ECO:0000256" key="6">
    <source>
        <dbReference type="ARBA" id="ARBA00022989"/>
    </source>
</evidence>
<organism evidence="12">
    <name type="scientific">Sesamum latifolium</name>
    <dbReference type="NCBI Taxonomy" id="2727402"/>
    <lineage>
        <taxon>Eukaryota</taxon>
        <taxon>Viridiplantae</taxon>
        <taxon>Streptophyta</taxon>
        <taxon>Embryophyta</taxon>
        <taxon>Tracheophyta</taxon>
        <taxon>Spermatophyta</taxon>
        <taxon>Magnoliopsida</taxon>
        <taxon>eudicotyledons</taxon>
        <taxon>Gunneridae</taxon>
        <taxon>Pentapetalae</taxon>
        <taxon>asterids</taxon>
        <taxon>lamiids</taxon>
        <taxon>Lamiales</taxon>
        <taxon>Pedaliaceae</taxon>
        <taxon>Sesamum</taxon>
    </lineage>
</organism>
<proteinExistence type="inferred from homology"/>
<keyword evidence="8" id="KW-0472">Membrane</keyword>
<comment type="caution">
    <text evidence="12">The sequence shown here is derived from an EMBL/GenBank/DDBJ whole genome shotgun (WGS) entry which is preliminary data.</text>
</comment>
<evidence type="ECO:0000256" key="4">
    <source>
        <dbReference type="ARBA" id="ARBA00022692"/>
    </source>
</evidence>
<dbReference type="PANTHER" id="PTHR31764:SF0">
    <property type="entry name" value="GENERATIVE CELL SPECIFIC-1_HAP2 DOMAIN-CONTAINING PROTEIN"/>
    <property type="match status" value="1"/>
</dbReference>
<dbReference type="PANTHER" id="PTHR31764">
    <property type="entry name" value="PROTEIN HAPLESS 2"/>
    <property type="match status" value="1"/>
</dbReference>
<evidence type="ECO:0000256" key="3">
    <source>
        <dbReference type="ARBA" id="ARBA00022475"/>
    </source>
</evidence>
<comment type="subcellular location">
    <subcellularLocation>
        <location evidence="1">Cell membrane</location>
        <topology evidence="1">Single-pass type I membrane protein</topology>
    </subcellularLocation>
</comment>
<keyword evidence="6" id="KW-1133">Transmembrane helix</keyword>
<feature type="domain" description="Generative cell specific-1/HAP2" evidence="11">
    <location>
        <begin position="1"/>
        <end position="177"/>
    </location>
</feature>
<accession>A0AAW2X4D8</accession>
<evidence type="ECO:0000256" key="1">
    <source>
        <dbReference type="ARBA" id="ARBA00004251"/>
    </source>
</evidence>
<dbReference type="Pfam" id="PF10699">
    <property type="entry name" value="HAP2-GCS1"/>
    <property type="match status" value="2"/>
</dbReference>
<feature type="non-terminal residue" evidence="12">
    <location>
        <position position="1"/>
    </location>
</feature>
<reference evidence="12" key="1">
    <citation type="submission" date="2020-06" db="EMBL/GenBank/DDBJ databases">
        <authorList>
            <person name="Li T."/>
            <person name="Hu X."/>
            <person name="Zhang T."/>
            <person name="Song X."/>
            <person name="Zhang H."/>
            <person name="Dai N."/>
            <person name="Sheng W."/>
            <person name="Hou X."/>
            <person name="Wei L."/>
        </authorList>
    </citation>
    <scope>NUCLEOTIDE SEQUENCE</scope>
    <source>
        <strain evidence="12">KEN1</strain>
        <tissue evidence="12">Leaf</tissue>
    </source>
</reference>
<evidence type="ECO:0000313" key="12">
    <source>
        <dbReference type="EMBL" id="KAL0448139.1"/>
    </source>
</evidence>
<evidence type="ECO:0000256" key="7">
    <source>
        <dbReference type="ARBA" id="ARBA00023121"/>
    </source>
</evidence>
<keyword evidence="3" id="KW-1003">Cell membrane</keyword>
<name>A0AAW2X4D8_9LAMI</name>
<dbReference type="GO" id="GO:0008289">
    <property type="term" value="F:lipid binding"/>
    <property type="evidence" value="ECO:0007669"/>
    <property type="project" value="UniProtKB-KW"/>
</dbReference>
<keyword evidence="10" id="KW-0278">Fertilization</keyword>
<evidence type="ECO:0000256" key="8">
    <source>
        <dbReference type="ARBA" id="ARBA00023136"/>
    </source>
</evidence>
<evidence type="ECO:0000256" key="10">
    <source>
        <dbReference type="ARBA" id="ARBA00023279"/>
    </source>
</evidence>
<dbReference type="InterPro" id="IPR018928">
    <property type="entry name" value="HAP2/GCS1_dom"/>
</dbReference>
<evidence type="ECO:0000256" key="2">
    <source>
        <dbReference type="ARBA" id="ARBA00010929"/>
    </source>
</evidence>
<comment type="similarity">
    <text evidence="2">Belongs to the HAP2/GCS1 family.</text>
</comment>
<keyword evidence="7" id="KW-0446">Lipid-binding</keyword>
<gene>
    <name evidence="12" type="ORF">Slati_1941800</name>
</gene>
<evidence type="ECO:0000256" key="5">
    <source>
        <dbReference type="ARBA" id="ARBA00022729"/>
    </source>
</evidence>
<feature type="domain" description="Generative cell specific-1/HAP2" evidence="11">
    <location>
        <begin position="179"/>
        <end position="313"/>
    </location>
</feature>
<dbReference type="EMBL" id="JACGWN010000006">
    <property type="protein sequence ID" value="KAL0448139.1"/>
    <property type="molecule type" value="Genomic_DNA"/>
</dbReference>
<dbReference type="GO" id="GO:0005886">
    <property type="term" value="C:plasma membrane"/>
    <property type="evidence" value="ECO:0007669"/>
    <property type="project" value="UniProtKB-SubCell"/>
</dbReference>
<keyword evidence="5" id="KW-0732">Signal</keyword>
<keyword evidence="9" id="KW-1015">Disulfide bond</keyword>
<keyword evidence="4" id="KW-0812">Transmembrane</keyword>